<gene>
    <name evidence="7" type="ORF">LPB072_05525</name>
    <name evidence="8" type="ORF">LPB72_08105</name>
</gene>
<dbReference type="InterPro" id="IPR051533">
    <property type="entry name" value="WaaL-like"/>
</dbReference>
<dbReference type="GO" id="GO:0016020">
    <property type="term" value="C:membrane"/>
    <property type="evidence" value="ECO:0007669"/>
    <property type="project" value="UniProtKB-SubCell"/>
</dbReference>
<organism evidence="7 10">
    <name type="scientific">Hydrogenophaga crassostreae</name>
    <dbReference type="NCBI Taxonomy" id="1763535"/>
    <lineage>
        <taxon>Bacteria</taxon>
        <taxon>Pseudomonadati</taxon>
        <taxon>Pseudomonadota</taxon>
        <taxon>Betaproteobacteria</taxon>
        <taxon>Burkholderiales</taxon>
        <taxon>Comamonadaceae</taxon>
        <taxon>Hydrogenophaga</taxon>
    </lineage>
</organism>
<dbReference type="KEGG" id="hyl:LPB072_05525"/>
<evidence type="ECO:0000313" key="10">
    <source>
        <dbReference type="Proteomes" id="UP000185680"/>
    </source>
</evidence>
<feature type="transmembrane region" description="Helical" evidence="5">
    <location>
        <begin position="134"/>
        <end position="154"/>
    </location>
</feature>
<dbReference type="Proteomes" id="UP000185680">
    <property type="component" value="Chromosome"/>
</dbReference>
<keyword evidence="4 5" id="KW-0472">Membrane</keyword>
<dbReference type="AlphaFoldDB" id="A0A167IAY4"/>
<sequence>MLDRQDNGGDVKPLVATDQQPWSRRAAEWSLVAMFFSFPMSVALANVTMALAVVLWLLSMRLVDWKPFLSQAWSNPITKPAFFLAVLVVVATFWSPASGHEIVGYFKKYSKFLILPVFMALLVSRPVRGRCWHAFGLAMLITLVSTWLNVWIDLPWSQTHNQGFGVDHTVFKDHIAQGIMMSLFVCLTAMWTIKAKSRGQAFFWGFVCAMSATSILVLSQGRTGYLGVFFAALVFAFSALGGHIKAAMGTVTVAAMLVVVVYAVSPQFQERTNLALKEAHSSSLSAVTSIGARIETWRFMTSGSTKMTFLGAGTGSYPVFAKSYFKDPAFCAVVCPHPHNQFLLFYFELGLLGLALFFWYIFAIARRAFEVAPVHRGLMLGFVAIMLVSNMTHSSFWLSTESHFFIVMSALMMASASRIGRVAGRSTDPG</sequence>
<dbReference type="PANTHER" id="PTHR37422:SF13">
    <property type="entry name" value="LIPOPOLYSACCHARIDE BIOSYNTHESIS PROTEIN PA4999-RELATED"/>
    <property type="match status" value="1"/>
</dbReference>
<keyword evidence="3 5" id="KW-1133">Transmembrane helix</keyword>
<evidence type="ECO:0000313" key="7">
    <source>
        <dbReference type="EMBL" id="AOW12394.1"/>
    </source>
</evidence>
<evidence type="ECO:0000259" key="6">
    <source>
        <dbReference type="Pfam" id="PF04932"/>
    </source>
</evidence>
<dbReference type="PANTHER" id="PTHR37422">
    <property type="entry name" value="TEICHURONIC ACID BIOSYNTHESIS PROTEIN TUAE"/>
    <property type="match status" value="1"/>
</dbReference>
<dbReference type="OrthoDB" id="8576060at2"/>
<evidence type="ECO:0000256" key="4">
    <source>
        <dbReference type="ARBA" id="ARBA00023136"/>
    </source>
</evidence>
<proteinExistence type="predicted"/>
<evidence type="ECO:0000256" key="3">
    <source>
        <dbReference type="ARBA" id="ARBA00022989"/>
    </source>
</evidence>
<reference evidence="7 10" key="2">
    <citation type="submission" date="2016-10" db="EMBL/GenBank/DDBJ databases">
        <title>Hydorgenophaga sp. LPB0072 isolated from gastropod.</title>
        <authorList>
            <person name="Kim E."/>
            <person name="Yi H."/>
        </authorList>
    </citation>
    <scope>NUCLEOTIDE SEQUENCE [LARGE SCALE GENOMIC DNA]</scope>
    <source>
        <strain evidence="7 10">LPB0072</strain>
    </source>
</reference>
<feature type="transmembrane region" description="Helical" evidence="5">
    <location>
        <begin position="109"/>
        <end position="127"/>
    </location>
</feature>
<feature type="transmembrane region" description="Helical" evidence="5">
    <location>
        <begin position="377"/>
        <end position="398"/>
    </location>
</feature>
<dbReference type="InterPro" id="IPR007016">
    <property type="entry name" value="O-antigen_ligase-rel_domated"/>
</dbReference>
<keyword evidence="9" id="KW-1185">Reference proteome</keyword>
<feature type="transmembrane region" description="Helical" evidence="5">
    <location>
        <begin position="247"/>
        <end position="265"/>
    </location>
</feature>
<dbReference type="Proteomes" id="UP000185657">
    <property type="component" value="Unassembled WGS sequence"/>
</dbReference>
<comment type="subcellular location">
    <subcellularLocation>
        <location evidence="1">Membrane</location>
        <topology evidence="1">Multi-pass membrane protein</topology>
    </subcellularLocation>
</comment>
<feature type="transmembrane region" description="Helical" evidence="5">
    <location>
        <begin position="31"/>
        <end position="59"/>
    </location>
</feature>
<accession>A0A167IAY4</accession>
<name>A0A167IAY4_9BURK</name>
<dbReference type="EMBL" id="LVWD01000008">
    <property type="protein sequence ID" value="OAD42445.1"/>
    <property type="molecule type" value="Genomic_DNA"/>
</dbReference>
<keyword evidence="2 5" id="KW-0812">Transmembrane</keyword>
<feature type="transmembrane region" description="Helical" evidence="5">
    <location>
        <begin position="224"/>
        <end position="240"/>
    </location>
</feature>
<protein>
    <recommendedName>
        <fullName evidence="6">O-antigen ligase-related domain-containing protein</fullName>
    </recommendedName>
</protein>
<evidence type="ECO:0000313" key="9">
    <source>
        <dbReference type="Proteomes" id="UP000185657"/>
    </source>
</evidence>
<dbReference type="EMBL" id="CP017476">
    <property type="protein sequence ID" value="AOW12394.1"/>
    <property type="molecule type" value="Genomic_DNA"/>
</dbReference>
<evidence type="ECO:0000256" key="2">
    <source>
        <dbReference type="ARBA" id="ARBA00022692"/>
    </source>
</evidence>
<evidence type="ECO:0000256" key="5">
    <source>
        <dbReference type="SAM" id="Phobius"/>
    </source>
</evidence>
<feature type="domain" description="O-antigen ligase-related" evidence="6">
    <location>
        <begin position="212"/>
        <end position="358"/>
    </location>
</feature>
<reference evidence="8 9" key="1">
    <citation type="submission" date="2016-02" db="EMBL/GenBank/DDBJ databases">
        <title>Draft genome sequence of Hydrogenophaga sp. LPB0072.</title>
        <authorList>
            <person name="Shin S.-K."/>
            <person name="Yi H."/>
        </authorList>
    </citation>
    <scope>NUCLEOTIDE SEQUENCE [LARGE SCALE GENOMIC DNA]</scope>
    <source>
        <strain evidence="8 9">LPB0072</strain>
    </source>
</reference>
<feature type="transmembrane region" description="Helical" evidence="5">
    <location>
        <begin position="343"/>
        <end position="365"/>
    </location>
</feature>
<evidence type="ECO:0000256" key="1">
    <source>
        <dbReference type="ARBA" id="ARBA00004141"/>
    </source>
</evidence>
<evidence type="ECO:0000313" key="8">
    <source>
        <dbReference type="EMBL" id="OAD42445.1"/>
    </source>
</evidence>
<feature type="transmembrane region" description="Helical" evidence="5">
    <location>
        <begin position="80"/>
        <end position="97"/>
    </location>
</feature>
<dbReference type="Pfam" id="PF04932">
    <property type="entry name" value="Wzy_C"/>
    <property type="match status" value="1"/>
</dbReference>
<dbReference type="RefSeq" id="WP_066088557.1">
    <property type="nucleotide sequence ID" value="NZ_CP017476.1"/>
</dbReference>
<feature type="transmembrane region" description="Helical" evidence="5">
    <location>
        <begin position="200"/>
        <end position="218"/>
    </location>
</feature>
<feature type="transmembrane region" description="Helical" evidence="5">
    <location>
        <begin position="174"/>
        <end position="193"/>
    </location>
</feature>
<dbReference type="STRING" id="1763535.LPB072_05525"/>